<name>A0A3E1K5A1_9GAMM</name>
<organism evidence="1 2">
    <name type="scientific">Wenzhouxiangella sediminis</name>
    <dbReference type="NCBI Taxonomy" id="1792836"/>
    <lineage>
        <taxon>Bacteria</taxon>
        <taxon>Pseudomonadati</taxon>
        <taxon>Pseudomonadota</taxon>
        <taxon>Gammaproteobacteria</taxon>
        <taxon>Chromatiales</taxon>
        <taxon>Wenzhouxiangellaceae</taxon>
        <taxon>Wenzhouxiangella</taxon>
    </lineage>
</organism>
<sequence length="260" mass="29760">MPEATNSTEARFKDYAELLNHAAQWKSGLEKVKSAPPAPERTWYAYDILSNLWHIQNLMDQLPDEILSLFGSGHVADIGAADGDLSYFLESIGNSVDLIDWPDTNWNGLIGARELGSRLESKTVSIHEVDLDTQFQLPSERYDLVFFLGILYHLKNPFYILETLARHSRFCFLSTRIARRTADRRLKLEEAPLAYLLAPEECNDDPTNYWIFSAPGLIRLAERTGWNVRATYRVGDTKKSDPSSADHDERMFLALESRYR</sequence>
<keyword evidence="2" id="KW-1185">Reference proteome</keyword>
<evidence type="ECO:0000313" key="2">
    <source>
        <dbReference type="Proteomes" id="UP000260351"/>
    </source>
</evidence>
<evidence type="ECO:0008006" key="3">
    <source>
        <dbReference type="Google" id="ProtNLM"/>
    </source>
</evidence>
<protein>
    <recommendedName>
        <fullName evidence="3">DUF1698 domain-containing protein</fullName>
    </recommendedName>
</protein>
<reference evidence="1 2" key="1">
    <citation type="submission" date="2018-08" db="EMBL/GenBank/DDBJ databases">
        <title>Wenzhouxiangella salilacus sp. nov., a novel bacterium isolated from a saline lake in Xinjiang Province, China.</title>
        <authorList>
            <person name="Han S."/>
        </authorList>
    </citation>
    <scope>NUCLEOTIDE SEQUENCE [LARGE SCALE GENOMIC DNA]</scope>
    <source>
        <strain evidence="1 2">XDB06</strain>
    </source>
</reference>
<evidence type="ECO:0000313" key="1">
    <source>
        <dbReference type="EMBL" id="RFF29189.1"/>
    </source>
</evidence>
<proteinExistence type="predicted"/>
<comment type="caution">
    <text evidence="1">The sequence shown here is derived from an EMBL/GenBank/DDBJ whole genome shotgun (WGS) entry which is preliminary data.</text>
</comment>
<dbReference type="OrthoDB" id="9773188at2"/>
<dbReference type="SUPFAM" id="SSF53335">
    <property type="entry name" value="S-adenosyl-L-methionine-dependent methyltransferases"/>
    <property type="match status" value="1"/>
</dbReference>
<dbReference type="AlphaFoldDB" id="A0A3E1K5A1"/>
<dbReference type="EMBL" id="QUZK01000051">
    <property type="protein sequence ID" value="RFF29189.1"/>
    <property type="molecule type" value="Genomic_DNA"/>
</dbReference>
<dbReference type="RefSeq" id="WP_116651743.1">
    <property type="nucleotide sequence ID" value="NZ_QUZK01000051.1"/>
</dbReference>
<gene>
    <name evidence="1" type="ORF">DZC52_13855</name>
</gene>
<dbReference type="InterPro" id="IPR029063">
    <property type="entry name" value="SAM-dependent_MTases_sf"/>
</dbReference>
<accession>A0A3E1K5A1</accession>
<dbReference type="Pfam" id="PF13489">
    <property type="entry name" value="Methyltransf_23"/>
    <property type="match status" value="1"/>
</dbReference>
<dbReference type="Gene3D" id="3.40.50.150">
    <property type="entry name" value="Vaccinia Virus protein VP39"/>
    <property type="match status" value="1"/>
</dbReference>
<dbReference type="Proteomes" id="UP000260351">
    <property type="component" value="Unassembled WGS sequence"/>
</dbReference>